<proteinExistence type="predicted"/>
<feature type="transmembrane region" description="Helical" evidence="2">
    <location>
        <begin position="69"/>
        <end position="88"/>
    </location>
</feature>
<protein>
    <submittedName>
        <fullName evidence="3">Uncharacterized protein</fullName>
    </submittedName>
</protein>
<dbReference type="OrthoDB" id="568035at2759"/>
<dbReference type="Proteomes" id="UP000247498">
    <property type="component" value="Unassembled WGS sequence"/>
</dbReference>
<feature type="compositionally biased region" description="Low complexity" evidence="1">
    <location>
        <begin position="43"/>
        <end position="60"/>
    </location>
</feature>
<evidence type="ECO:0000256" key="2">
    <source>
        <dbReference type="SAM" id="Phobius"/>
    </source>
</evidence>
<comment type="caution">
    <text evidence="3">The sequence shown here is derived from an EMBL/GenBank/DDBJ whole genome shotgun (WGS) entry which is preliminary data.</text>
</comment>
<dbReference type="AlphaFoldDB" id="A0A2V0P8Q8"/>
<reference evidence="3 4" key="1">
    <citation type="journal article" date="2018" name="Sci. Rep.">
        <title>Raphidocelis subcapitata (=Pseudokirchneriella subcapitata) provides an insight into genome evolution and environmental adaptations in the Sphaeropleales.</title>
        <authorList>
            <person name="Suzuki S."/>
            <person name="Yamaguchi H."/>
            <person name="Nakajima N."/>
            <person name="Kawachi M."/>
        </authorList>
    </citation>
    <scope>NUCLEOTIDE SEQUENCE [LARGE SCALE GENOMIC DNA]</scope>
    <source>
        <strain evidence="3 4">NIES-35</strain>
    </source>
</reference>
<feature type="transmembrane region" description="Helical" evidence="2">
    <location>
        <begin position="108"/>
        <end position="131"/>
    </location>
</feature>
<evidence type="ECO:0000313" key="3">
    <source>
        <dbReference type="EMBL" id="GBF95949.1"/>
    </source>
</evidence>
<organism evidence="3 4">
    <name type="scientific">Raphidocelis subcapitata</name>
    <dbReference type="NCBI Taxonomy" id="307507"/>
    <lineage>
        <taxon>Eukaryota</taxon>
        <taxon>Viridiplantae</taxon>
        <taxon>Chlorophyta</taxon>
        <taxon>core chlorophytes</taxon>
        <taxon>Chlorophyceae</taxon>
        <taxon>CS clade</taxon>
        <taxon>Sphaeropleales</taxon>
        <taxon>Selenastraceae</taxon>
        <taxon>Raphidocelis</taxon>
    </lineage>
</organism>
<keyword evidence="4" id="KW-1185">Reference proteome</keyword>
<evidence type="ECO:0000313" key="4">
    <source>
        <dbReference type="Proteomes" id="UP000247498"/>
    </source>
</evidence>
<keyword evidence="2" id="KW-1133">Transmembrane helix</keyword>
<evidence type="ECO:0000256" key="1">
    <source>
        <dbReference type="SAM" id="MobiDB-lite"/>
    </source>
</evidence>
<feature type="compositionally biased region" description="Low complexity" evidence="1">
    <location>
        <begin position="1"/>
        <end position="24"/>
    </location>
</feature>
<feature type="region of interest" description="Disordered" evidence="1">
    <location>
        <begin position="1"/>
        <end position="60"/>
    </location>
</feature>
<dbReference type="InParanoid" id="A0A2V0P8Q8"/>
<sequence>MQSRIAAAPLAPRRPVPDAALRPQRAARRLPHTPRAAPLQHGAPLPQQQRQQQQPQPVVAADAAPWRQWACAAGAPLLSLAAAAAAVADEEPTYVYPAADDPFVTVMFTLAIGLLSVVTLGVVYLAVLSWLDSQQETKDKEGTPFAKALAAKDAAADETVDKKRVRRVVDKTKGFGQ</sequence>
<name>A0A2V0P8Q8_9CHLO</name>
<dbReference type="EMBL" id="BDRX01000072">
    <property type="protein sequence ID" value="GBF95949.1"/>
    <property type="molecule type" value="Genomic_DNA"/>
</dbReference>
<accession>A0A2V0P8Q8</accession>
<keyword evidence="2" id="KW-0472">Membrane</keyword>
<gene>
    <name evidence="3" type="ORF">Rsub_08072</name>
</gene>
<keyword evidence="2" id="KW-0812">Transmembrane</keyword>